<dbReference type="Proteomes" id="UP000289132">
    <property type="component" value="Unassembled WGS sequence"/>
</dbReference>
<dbReference type="AlphaFoldDB" id="A0AAD0QI52"/>
<evidence type="ECO:0000313" key="1">
    <source>
        <dbReference type="EMBL" id="AXK48369.1"/>
    </source>
</evidence>
<proteinExistence type="predicted"/>
<evidence type="ECO:0000313" key="2">
    <source>
        <dbReference type="EMBL" id="RXJ92960.1"/>
    </source>
</evidence>
<dbReference type="KEGG" id="atp:ATR_0488"/>
<dbReference type="InterPro" id="IPR003615">
    <property type="entry name" value="HNH_nuc"/>
</dbReference>
<dbReference type="Proteomes" id="UP000254504">
    <property type="component" value="Chromosome"/>
</dbReference>
<dbReference type="CDD" id="cd00085">
    <property type="entry name" value="HNHc"/>
    <property type="match status" value="1"/>
</dbReference>
<sequence length="188" mass="22405">MIDKIKGIFVKKEEEKLDKITIFINLVESYLKREHPNIVFDLSVYKNIKEEPNNQNEQVKKTLIIREIEKQFSDFIWEKTTQKSVKKELLWDGYGLNSQPNKRIPIDFSRRKELVFFREEGSCNRCGHIIQKIERAYIVLVKSFEQNGGYNLENLILLCQNCYSVTTYNSSNFSEVYLKLREDLYDMI</sequence>
<reference evidence="2 4" key="1">
    <citation type="submission" date="2017-10" db="EMBL/GenBank/DDBJ databases">
        <title>Genomics of the genus Arcobacter.</title>
        <authorList>
            <person name="Perez-Cataluna A."/>
            <person name="Figueras M.J."/>
        </authorList>
    </citation>
    <scope>NUCLEOTIDE SEQUENCE [LARGE SCALE GENOMIC DNA]</scope>
    <source>
        <strain evidence="2 4">LMG 25534</strain>
    </source>
</reference>
<dbReference type="EMBL" id="PDKD01000001">
    <property type="protein sequence ID" value="RXJ92960.1"/>
    <property type="molecule type" value="Genomic_DNA"/>
</dbReference>
<evidence type="ECO:0008006" key="5">
    <source>
        <dbReference type="Google" id="ProtNLM"/>
    </source>
</evidence>
<accession>A0AAD0QI52</accession>
<gene>
    <name evidence="1" type="ORF">ATR_0488</name>
    <name evidence="2" type="ORF">CRU87_00280</name>
</gene>
<keyword evidence="4" id="KW-1185">Reference proteome</keyword>
<evidence type="ECO:0000313" key="4">
    <source>
        <dbReference type="Proteomes" id="UP000289132"/>
    </source>
</evidence>
<organism evidence="1 3">
    <name type="scientific">Aliarcobacter trophiarum LMG 25534</name>
    <dbReference type="NCBI Taxonomy" id="1032241"/>
    <lineage>
        <taxon>Bacteria</taxon>
        <taxon>Pseudomonadati</taxon>
        <taxon>Campylobacterota</taxon>
        <taxon>Epsilonproteobacteria</taxon>
        <taxon>Campylobacterales</taxon>
        <taxon>Arcobacteraceae</taxon>
        <taxon>Aliarcobacter</taxon>
    </lineage>
</organism>
<name>A0AAD0QI52_9BACT</name>
<reference evidence="1 3" key="2">
    <citation type="submission" date="2018-07" db="EMBL/GenBank/DDBJ databases">
        <title>Complete genome of the Arcobacter trophiarum type strain LMG 25534.</title>
        <authorList>
            <person name="Miller W.G."/>
            <person name="Yee E."/>
        </authorList>
    </citation>
    <scope>NUCLEOTIDE SEQUENCE [LARGE SCALE GENOMIC DNA]</scope>
    <source>
        <strain evidence="1 3">LMG 25534</strain>
    </source>
</reference>
<protein>
    <recommendedName>
        <fullName evidence="5">HNH endonuclease</fullName>
    </recommendedName>
</protein>
<dbReference type="EMBL" id="CP031367">
    <property type="protein sequence ID" value="AXK48369.1"/>
    <property type="molecule type" value="Genomic_DNA"/>
</dbReference>
<evidence type="ECO:0000313" key="3">
    <source>
        <dbReference type="Proteomes" id="UP000254504"/>
    </source>
</evidence>
<dbReference type="RefSeq" id="WP_115427907.1">
    <property type="nucleotide sequence ID" value="NZ_CP031367.1"/>
</dbReference>